<keyword evidence="1" id="KW-0833">Ubl conjugation pathway</keyword>
<dbReference type="PROSITE" id="PS51399">
    <property type="entry name" value="SEP"/>
    <property type="match status" value="1"/>
</dbReference>
<proteinExistence type="predicted"/>
<dbReference type="InterPro" id="IPR036241">
    <property type="entry name" value="NSFL1C_SEP_dom_sf"/>
</dbReference>
<dbReference type="AlphaFoldDB" id="A0A8B7BWX2"/>
<dbReference type="FunFam" id="3.30.420.210:FF:000005">
    <property type="entry name" value="Plant UBX domain-containing protein 4"/>
    <property type="match status" value="1"/>
</dbReference>
<dbReference type="SUPFAM" id="SSF102848">
    <property type="entry name" value="NSFL1 (p97 ATPase) cofactor p47, SEP domain"/>
    <property type="match status" value="1"/>
</dbReference>
<dbReference type="GO" id="GO:0007030">
    <property type="term" value="P:Golgi organization"/>
    <property type="evidence" value="ECO:0007669"/>
    <property type="project" value="TreeGrafter"/>
</dbReference>
<keyword evidence="5" id="KW-1185">Reference proteome</keyword>
<dbReference type="SMART" id="SM00553">
    <property type="entry name" value="SEP"/>
    <property type="match status" value="1"/>
</dbReference>
<dbReference type="InterPro" id="IPR001012">
    <property type="entry name" value="UBX_dom"/>
</dbReference>
<sequence length="401" mass="43188">MESRSTAEETALVETFISVTSATPEEARFFLESHNWLVDSAIHSFYDTSPSSPFDPHPAQPPAGDGDGADGEDDDDEDYVPENDVPPPVAVPVVRSTGSRGEKRPAAKASGARSSIRTLADLNRRSSPGSDSDSDGPQEYYTGGEKSGMLVQDPSKGDHDVDTIFEQARRMGAVQGPFEPQPSSSSRSFTGTGRLLSGDTVPSAPQQPQNVVHTIYFWTNGFTVNDGPLRRFDDPENASFLESIRKSECPKELEPADRRTTVHVNLARREEKYPEPVRRLAPFQGVGRTIGSVSSDNSVSESAVAAPASSTVPSPSAGLSVDASLPSTSIQLRLVDGTRMVARFNTHHTIGDIRAFIDASRPGAARNYQLQTVGFPPKQLTDDTKTIEEAGLANSVVIQKF</sequence>
<dbReference type="SMART" id="SM00166">
    <property type="entry name" value="UBX"/>
    <property type="match status" value="1"/>
</dbReference>
<dbReference type="InterPro" id="IPR029071">
    <property type="entry name" value="Ubiquitin-like_domsf"/>
</dbReference>
<reference evidence="6" key="2">
    <citation type="submission" date="2025-08" db="UniProtKB">
        <authorList>
            <consortium name="RefSeq"/>
        </authorList>
    </citation>
    <scope>IDENTIFICATION</scope>
    <source>
        <tissue evidence="6">Young leaves</tissue>
    </source>
</reference>
<dbReference type="OrthoDB" id="25887at2759"/>
<dbReference type="PANTHER" id="PTHR23333">
    <property type="entry name" value="UBX DOMAIN CONTAINING PROTEIN"/>
    <property type="match status" value="1"/>
</dbReference>
<dbReference type="SUPFAM" id="SSF54236">
    <property type="entry name" value="Ubiquitin-like"/>
    <property type="match status" value="1"/>
</dbReference>
<feature type="compositionally biased region" description="Acidic residues" evidence="2">
    <location>
        <begin position="67"/>
        <end position="81"/>
    </location>
</feature>
<evidence type="ECO:0000259" key="4">
    <source>
        <dbReference type="PROSITE" id="PS51399"/>
    </source>
</evidence>
<feature type="region of interest" description="Disordered" evidence="2">
    <location>
        <begin position="45"/>
        <end position="159"/>
    </location>
</feature>
<dbReference type="Pfam" id="PF14555">
    <property type="entry name" value="UBA_4"/>
    <property type="match status" value="1"/>
</dbReference>
<evidence type="ECO:0000259" key="3">
    <source>
        <dbReference type="PROSITE" id="PS50033"/>
    </source>
</evidence>
<accession>A0A8B7BWX2</accession>
<dbReference type="InterPro" id="IPR009060">
    <property type="entry name" value="UBA-like_sf"/>
</dbReference>
<dbReference type="GO" id="GO:0043130">
    <property type="term" value="F:ubiquitin binding"/>
    <property type="evidence" value="ECO:0007669"/>
    <property type="project" value="TreeGrafter"/>
</dbReference>
<dbReference type="GO" id="GO:0031468">
    <property type="term" value="P:nuclear membrane reassembly"/>
    <property type="evidence" value="ECO:0007669"/>
    <property type="project" value="TreeGrafter"/>
</dbReference>
<dbReference type="PROSITE" id="PS50033">
    <property type="entry name" value="UBX"/>
    <property type="match status" value="1"/>
</dbReference>
<dbReference type="Gene3D" id="1.10.8.10">
    <property type="entry name" value="DNA helicase RuvA subunit, C-terminal domain"/>
    <property type="match status" value="1"/>
</dbReference>
<dbReference type="GO" id="GO:0005829">
    <property type="term" value="C:cytosol"/>
    <property type="evidence" value="ECO:0007669"/>
    <property type="project" value="TreeGrafter"/>
</dbReference>
<reference evidence="5" key="1">
    <citation type="journal article" date="2019" name="Nat. Commun.">
        <title>Genome-wide association mapping of date palm fruit traits.</title>
        <authorList>
            <person name="Hazzouri K.M."/>
            <person name="Gros-Balthazard M."/>
            <person name="Flowers J.M."/>
            <person name="Copetti D."/>
            <person name="Lemansour A."/>
            <person name="Lebrun M."/>
            <person name="Masmoudi K."/>
            <person name="Ferrand S."/>
            <person name="Dhar M.I."/>
            <person name="Fresquez Z.A."/>
            <person name="Rosas U."/>
            <person name="Zhang J."/>
            <person name="Talag J."/>
            <person name="Lee S."/>
            <person name="Kudrna D."/>
            <person name="Powell R.F."/>
            <person name="Leitch I.J."/>
            <person name="Krueger R.R."/>
            <person name="Wing R.A."/>
            <person name="Amiri K.M.A."/>
            <person name="Purugganan M.D."/>
        </authorList>
    </citation>
    <scope>NUCLEOTIDE SEQUENCE [LARGE SCALE GENOMIC DNA]</scope>
    <source>
        <strain evidence="5">cv. Khalas</strain>
    </source>
</reference>
<gene>
    <name evidence="6" type="primary">LOC103705193</name>
</gene>
<evidence type="ECO:0000313" key="5">
    <source>
        <dbReference type="Proteomes" id="UP000228380"/>
    </source>
</evidence>
<protein>
    <submittedName>
        <fullName evidence="6">Plant UBX domain-containing protein 4-like</fullName>
    </submittedName>
</protein>
<dbReference type="GO" id="GO:0043161">
    <property type="term" value="P:proteasome-mediated ubiquitin-dependent protein catabolic process"/>
    <property type="evidence" value="ECO:0007669"/>
    <property type="project" value="TreeGrafter"/>
</dbReference>
<evidence type="ECO:0000256" key="2">
    <source>
        <dbReference type="SAM" id="MobiDB-lite"/>
    </source>
</evidence>
<evidence type="ECO:0000256" key="1">
    <source>
        <dbReference type="ARBA" id="ARBA00022786"/>
    </source>
</evidence>
<feature type="domain" description="SEP" evidence="4">
    <location>
        <begin position="210"/>
        <end position="274"/>
    </location>
</feature>
<evidence type="ECO:0000313" key="6">
    <source>
        <dbReference type="RefSeq" id="XP_008787050.2"/>
    </source>
</evidence>
<dbReference type="RefSeq" id="XP_008787050.2">
    <property type="nucleotide sequence ID" value="XM_008788828.4"/>
</dbReference>
<dbReference type="Proteomes" id="UP000228380">
    <property type="component" value="Chromosome 11"/>
</dbReference>
<feature type="domain" description="UBX" evidence="3">
    <location>
        <begin position="323"/>
        <end position="400"/>
    </location>
</feature>
<dbReference type="FunFam" id="3.10.20.90:FF:000179">
    <property type="entry name" value="Plant UBX domain-containing protein 4"/>
    <property type="match status" value="1"/>
</dbReference>
<feature type="compositionally biased region" description="Low complexity" evidence="2">
    <location>
        <begin position="126"/>
        <end position="137"/>
    </location>
</feature>
<dbReference type="GO" id="GO:0051117">
    <property type="term" value="F:ATPase binding"/>
    <property type="evidence" value="ECO:0007669"/>
    <property type="project" value="UniProtKB-ARBA"/>
</dbReference>
<dbReference type="Pfam" id="PF08059">
    <property type="entry name" value="SEP"/>
    <property type="match status" value="1"/>
</dbReference>
<dbReference type="CDD" id="cd01770">
    <property type="entry name" value="UBX_UBXN2"/>
    <property type="match status" value="1"/>
</dbReference>
<dbReference type="Gene3D" id="3.10.20.90">
    <property type="entry name" value="Phosphatidylinositol 3-kinase Catalytic Subunit, Chain A, domain 1"/>
    <property type="match status" value="1"/>
</dbReference>
<dbReference type="GO" id="GO:0061025">
    <property type="term" value="P:membrane fusion"/>
    <property type="evidence" value="ECO:0007669"/>
    <property type="project" value="TreeGrafter"/>
</dbReference>
<dbReference type="Pfam" id="PF00789">
    <property type="entry name" value="UBX"/>
    <property type="match status" value="1"/>
</dbReference>
<feature type="region of interest" description="Disordered" evidence="2">
    <location>
        <begin position="175"/>
        <end position="206"/>
    </location>
</feature>
<dbReference type="Gene3D" id="3.30.420.210">
    <property type="entry name" value="SEP domain"/>
    <property type="match status" value="1"/>
</dbReference>
<dbReference type="GeneID" id="103705193"/>
<dbReference type="SUPFAM" id="SSF46934">
    <property type="entry name" value="UBA-like"/>
    <property type="match status" value="1"/>
</dbReference>
<dbReference type="InterPro" id="IPR012989">
    <property type="entry name" value="SEP_domain"/>
</dbReference>
<name>A0A8B7BWX2_PHODC</name>
<dbReference type="PANTHER" id="PTHR23333:SF20">
    <property type="entry name" value="NSFL1 COFACTOR P47"/>
    <property type="match status" value="1"/>
</dbReference>
<dbReference type="KEGG" id="pda:103705193"/>
<dbReference type="GO" id="GO:0005634">
    <property type="term" value="C:nucleus"/>
    <property type="evidence" value="ECO:0007669"/>
    <property type="project" value="TreeGrafter"/>
</dbReference>
<dbReference type="GO" id="GO:0000045">
    <property type="term" value="P:autophagosome assembly"/>
    <property type="evidence" value="ECO:0007669"/>
    <property type="project" value="TreeGrafter"/>
</dbReference>
<organism evidence="5 6">
    <name type="scientific">Phoenix dactylifera</name>
    <name type="common">Date palm</name>
    <dbReference type="NCBI Taxonomy" id="42345"/>
    <lineage>
        <taxon>Eukaryota</taxon>
        <taxon>Viridiplantae</taxon>
        <taxon>Streptophyta</taxon>
        <taxon>Embryophyta</taxon>
        <taxon>Tracheophyta</taxon>
        <taxon>Spermatophyta</taxon>
        <taxon>Magnoliopsida</taxon>
        <taxon>Liliopsida</taxon>
        <taxon>Arecaceae</taxon>
        <taxon>Coryphoideae</taxon>
        <taxon>Phoeniceae</taxon>
        <taxon>Phoenix</taxon>
    </lineage>
</organism>